<dbReference type="Proteomes" id="UP000664940">
    <property type="component" value="Unassembled WGS sequence"/>
</dbReference>
<evidence type="ECO:0000313" key="1">
    <source>
        <dbReference type="EMBL" id="KAF6109813.1"/>
    </source>
</evidence>
<name>A0A834AF19_9CHIR</name>
<accession>A0A834AF19</accession>
<sequence>MTLVCSRPCRARDSGIGKPPQRGQESAPSFAAVLSDPFTSLGRCCFLASNEEYLCWKELLWELGEMMQKHCRSCRAFQMEVQNCGPGVTVRQGTWLRRPVPGLSPSPQPDSWVELLKSVWSAASLCFGCDSIPGASFRPPPPPHRKLQFYKVSR</sequence>
<dbReference type="EMBL" id="JABVXQ010000005">
    <property type="protein sequence ID" value="KAF6109813.1"/>
    <property type="molecule type" value="Genomic_DNA"/>
</dbReference>
<organism evidence="1 2">
    <name type="scientific">Phyllostomus discolor</name>
    <name type="common">pale spear-nosed bat</name>
    <dbReference type="NCBI Taxonomy" id="89673"/>
    <lineage>
        <taxon>Eukaryota</taxon>
        <taxon>Metazoa</taxon>
        <taxon>Chordata</taxon>
        <taxon>Craniata</taxon>
        <taxon>Vertebrata</taxon>
        <taxon>Euteleostomi</taxon>
        <taxon>Mammalia</taxon>
        <taxon>Eutheria</taxon>
        <taxon>Laurasiatheria</taxon>
        <taxon>Chiroptera</taxon>
        <taxon>Yangochiroptera</taxon>
        <taxon>Phyllostomidae</taxon>
        <taxon>Phyllostominae</taxon>
        <taxon>Phyllostomus</taxon>
    </lineage>
</organism>
<evidence type="ECO:0000313" key="2">
    <source>
        <dbReference type="Proteomes" id="UP000664940"/>
    </source>
</evidence>
<protein>
    <submittedName>
        <fullName evidence="1">Uncharacterized protein</fullName>
    </submittedName>
</protein>
<gene>
    <name evidence="1" type="ORF">HJG60_011010</name>
</gene>
<proteinExistence type="predicted"/>
<dbReference type="AlphaFoldDB" id="A0A834AF19"/>
<reference evidence="1 2" key="1">
    <citation type="journal article" date="2020" name="Nature">
        <title>Six reference-quality genomes reveal evolution of bat adaptations.</title>
        <authorList>
            <person name="Jebb D."/>
            <person name="Huang Z."/>
            <person name="Pippel M."/>
            <person name="Hughes G.M."/>
            <person name="Lavrichenko K."/>
            <person name="Devanna P."/>
            <person name="Winkler S."/>
            <person name="Jermiin L.S."/>
            <person name="Skirmuntt E.C."/>
            <person name="Katzourakis A."/>
            <person name="Burkitt-Gray L."/>
            <person name="Ray D.A."/>
            <person name="Sullivan K.A.M."/>
            <person name="Roscito J.G."/>
            <person name="Kirilenko B.M."/>
            <person name="Davalos L.M."/>
            <person name="Corthals A.P."/>
            <person name="Power M.L."/>
            <person name="Jones G."/>
            <person name="Ransome R.D."/>
            <person name="Dechmann D.K.N."/>
            <person name="Locatelli A.G."/>
            <person name="Puechmaille S.J."/>
            <person name="Fedrigo O."/>
            <person name="Jarvis E.D."/>
            <person name="Hiller M."/>
            <person name="Vernes S.C."/>
            <person name="Myers E.W."/>
            <person name="Teeling E.C."/>
        </authorList>
    </citation>
    <scope>NUCLEOTIDE SEQUENCE [LARGE SCALE GENOMIC DNA]</scope>
    <source>
        <strain evidence="1">Bat1K_MPI-CBG_1</strain>
    </source>
</reference>
<comment type="caution">
    <text evidence="1">The sequence shown here is derived from an EMBL/GenBank/DDBJ whole genome shotgun (WGS) entry which is preliminary data.</text>
</comment>